<dbReference type="CDD" id="cd00190">
    <property type="entry name" value="Tryp_SPc"/>
    <property type="match status" value="1"/>
</dbReference>
<comment type="caution">
    <text evidence="4">The sequence shown here is derived from an EMBL/GenBank/DDBJ whole genome shotgun (WGS) entry which is preliminary data.</text>
</comment>
<dbReference type="InterPro" id="IPR009003">
    <property type="entry name" value="Peptidase_S1_PA"/>
</dbReference>
<dbReference type="PANTHER" id="PTHR24256">
    <property type="entry name" value="TRYPTASE-RELATED"/>
    <property type="match status" value="1"/>
</dbReference>
<dbReference type="PROSITE" id="PS50240">
    <property type="entry name" value="TRYPSIN_DOM"/>
    <property type="match status" value="1"/>
</dbReference>
<keyword evidence="4" id="KW-0645">Protease</keyword>
<dbReference type="PROSITE" id="PS00134">
    <property type="entry name" value="TRYPSIN_HIS"/>
    <property type="match status" value="1"/>
</dbReference>
<protein>
    <submittedName>
        <fullName evidence="4">Serine protease</fullName>
    </submittedName>
</protein>
<evidence type="ECO:0000256" key="2">
    <source>
        <dbReference type="SAM" id="SignalP"/>
    </source>
</evidence>
<dbReference type="InterPro" id="IPR001254">
    <property type="entry name" value="Trypsin_dom"/>
</dbReference>
<keyword evidence="4" id="KW-0378">Hydrolase</keyword>
<dbReference type="RefSeq" id="WP_189113873.1">
    <property type="nucleotide sequence ID" value="NZ_BMQC01000005.1"/>
</dbReference>
<keyword evidence="5" id="KW-1185">Reference proteome</keyword>
<evidence type="ECO:0000313" key="5">
    <source>
        <dbReference type="Proteomes" id="UP000662200"/>
    </source>
</evidence>
<keyword evidence="1" id="KW-1015">Disulfide bond</keyword>
<reference evidence="4" key="2">
    <citation type="submission" date="2020-09" db="EMBL/GenBank/DDBJ databases">
        <authorList>
            <person name="Sun Q."/>
            <person name="Ohkuma M."/>
        </authorList>
    </citation>
    <scope>NUCLEOTIDE SEQUENCE</scope>
    <source>
        <strain evidence="4">JCM 3091</strain>
    </source>
</reference>
<dbReference type="InterPro" id="IPR018114">
    <property type="entry name" value="TRYPSIN_HIS"/>
</dbReference>
<accession>A0A8J3BND0</accession>
<dbReference type="Gene3D" id="2.40.10.10">
    <property type="entry name" value="Trypsin-like serine proteases"/>
    <property type="match status" value="1"/>
</dbReference>
<evidence type="ECO:0000259" key="3">
    <source>
        <dbReference type="PROSITE" id="PS50240"/>
    </source>
</evidence>
<keyword evidence="2" id="KW-0732">Signal</keyword>
<feature type="chain" id="PRO_5035176803" evidence="2">
    <location>
        <begin position="27"/>
        <end position="249"/>
    </location>
</feature>
<dbReference type="PRINTS" id="PR00722">
    <property type="entry name" value="CHYMOTRYPSIN"/>
</dbReference>
<sequence length="249" mass="25549">MKSYLRLALVALTTGAIAVGVGVAHADEAPEPSNRIVGGKVTAEKWPFTGSLGGCGAALIHERWIVTAAHCTSGGGGQVRLDSNNKNSGGEVVRVSRYTRHPQYQEIHDIAVGELASPAKTAPIPIAADIPVGTKTKLLGWGATTPSGGSPSNVLKELDTSAVEAGRCKGIAGRFDPASEICTDNPGGNQGACFGDSGGPQIAQNNGRWELVGVTSRGEQTCARKPSIYTSVPAHLSWIKDATKGAVGG</sequence>
<dbReference type="InterPro" id="IPR051487">
    <property type="entry name" value="Ser/Thr_Proteases_Immune/Dev"/>
</dbReference>
<evidence type="ECO:0000256" key="1">
    <source>
        <dbReference type="ARBA" id="ARBA00023157"/>
    </source>
</evidence>
<feature type="domain" description="Peptidase S1" evidence="3">
    <location>
        <begin position="36"/>
        <end position="244"/>
    </location>
</feature>
<dbReference type="GO" id="GO:0004252">
    <property type="term" value="F:serine-type endopeptidase activity"/>
    <property type="evidence" value="ECO:0007669"/>
    <property type="project" value="InterPro"/>
</dbReference>
<name>A0A8J3BND0_9ACTN</name>
<organism evidence="4 5">
    <name type="scientific">Pilimelia terevasa</name>
    <dbReference type="NCBI Taxonomy" id="53372"/>
    <lineage>
        <taxon>Bacteria</taxon>
        <taxon>Bacillati</taxon>
        <taxon>Actinomycetota</taxon>
        <taxon>Actinomycetes</taxon>
        <taxon>Micromonosporales</taxon>
        <taxon>Micromonosporaceae</taxon>
        <taxon>Pilimelia</taxon>
    </lineage>
</organism>
<evidence type="ECO:0000313" key="4">
    <source>
        <dbReference type="EMBL" id="GGK26776.1"/>
    </source>
</evidence>
<dbReference type="Proteomes" id="UP000662200">
    <property type="component" value="Unassembled WGS sequence"/>
</dbReference>
<dbReference type="InterPro" id="IPR001314">
    <property type="entry name" value="Peptidase_S1A"/>
</dbReference>
<dbReference type="AlphaFoldDB" id="A0A8J3BND0"/>
<dbReference type="Pfam" id="PF00089">
    <property type="entry name" value="Trypsin"/>
    <property type="match status" value="1"/>
</dbReference>
<feature type="signal peptide" evidence="2">
    <location>
        <begin position="1"/>
        <end position="26"/>
    </location>
</feature>
<dbReference type="EMBL" id="BMQC01000005">
    <property type="protein sequence ID" value="GGK26776.1"/>
    <property type="molecule type" value="Genomic_DNA"/>
</dbReference>
<reference evidence="4" key="1">
    <citation type="journal article" date="2014" name="Int. J. Syst. Evol. Microbiol.">
        <title>Complete genome sequence of Corynebacterium casei LMG S-19264T (=DSM 44701T), isolated from a smear-ripened cheese.</title>
        <authorList>
            <consortium name="US DOE Joint Genome Institute (JGI-PGF)"/>
            <person name="Walter F."/>
            <person name="Albersmeier A."/>
            <person name="Kalinowski J."/>
            <person name="Ruckert C."/>
        </authorList>
    </citation>
    <scope>NUCLEOTIDE SEQUENCE</scope>
    <source>
        <strain evidence="4">JCM 3091</strain>
    </source>
</reference>
<dbReference type="SUPFAM" id="SSF50494">
    <property type="entry name" value="Trypsin-like serine proteases"/>
    <property type="match status" value="1"/>
</dbReference>
<gene>
    <name evidence="4" type="ORF">GCM10010124_19300</name>
</gene>
<dbReference type="GO" id="GO:0006508">
    <property type="term" value="P:proteolysis"/>
    <property type="evidence" value="ECO:0007669"/>
    <property type="project" value="UniProtKB-KW"/>
</dbReference>
<proteinExistence type="predicted"/>
<dbReference type="SMART" id="SM00020">
    <property type="entry name" value="Tryp_SPc"/>
    <property type="match status" value="1"/>
</dbReference>
<dbReference type="InterPro" id="IPR043504">
    <property type="entry name" value="Peptidase_S1_PA_chymotrypsin"/>
</dbReference>